<sequence length="305" mass="31861">MRQPIAIGVDLGGTKIEAVVLRGADTHAPAVEQRRRVPTPRDRGYEAILEAVAKLVRDVAAEAGLDTKEVPLGVGMPGGVTRAGLVKNANTTCLNGRPFRADLERSLDRSIRFDNDANCFALAEARLGAAAAYVGGVVFGVILGTGVGGALVVRGQVWPGEHGIAGEWGHHVIFPDRGPVCYCGHRGCLELFACGPAVEADYTRRAGRALHASEIATRRAEDPHAAAAIDGFLDAFARGLANVIDIVDPSAIVLGGGLSNLACLYDEGRDRVAALVFNDELRTPILKHQLGDSAGVIGAALLAIA</sequence>
<dbReference type="PROSITE" id="PS01125">
    <property type="entry name" value="ROK"/>
    <property type="match status" value="1"/>
</dbReference>
<gene>
    <name evidence="2" type="ORF">GF068_08860</name>
</gene>
<dbReference type="Proteomes" id="UP000440224">
    <property type="component" value="Unassembled WGS sequence"/>
</dbReference>
<dbReference type="GO" id="GO:0009384">
    <property type="term" value="F:N-acylmannosamine kinase activity"/>
    <property type="evidence" value="ECO:0007669"/>
    <property type="project" value="TreeGrafter"/>
</dbReference>
<dbReference type="GO" id="GO:0008761">
    <property type="term" value="F:UDP-N-acetylglucosamine 2-epimerase activity"/>
    <property type="evidence" value="ECO:0007669"/>
    <property type="project" value="TreeGrafter"/>
</dbReference>
<comment type="caution">
    <text evidence="2">The sequence shown here is derived from an EMBL/GenBank/DDBJ whole genome shotgun (WGS) entry which is preliminary data.</text>
</comment>
<evidence type="ECO:0000313" key="3">
    <source>
        <dbReference type="Proteomes" id="UP000440224"/>
    </source>
</evidence>
<proteinExistence type="inferred from homology"/>
<dbReference type="Gene3D" id="3.30.420.40">
    <property type="match status" value="2"/>
</dbReference>
<evidence type="ECO:0000313" key="2">
    <source>
        <dbReference type="EMBL" id="MRG92034.1"/>
    </source>
</evidence>
<accession>A0A6N7PPG4</accession>
<keyword evidence="3" id="KW-1185">Reference proteome</keyword>
<comment type="similarity">
    <text evidence="1">Belongs to the ROK (NagC/XylR) family.</text>
</comment>
<dbReference type="InterPro" id="IPR043129">
    <property type="entry name" value="ATPase_NBD"/>
</dbReference>
<dbReference type="AlphaFoldDB" id="A0A6N7PPG4"/>
<dbReference type="RefSeq" id="WP_153818872.1">
    <property type="nucleotide sequence ID" value="NZ_WJIE01000002.1"/>
</dbReference>
<dbReference type="PANTHER" id="PTHR18964:SF149">
    <property type="entry name" value="BIFUNCTIONAL UDP-N-ACETYLGLUCOSAMINE 2-EPIMERASE_N-ACETYLMANNOSAMINE KINASE"/>
    <property type="match status" value="1"/>
</dbReference>
<dbReference type="EMBL" id="WJIE01000002">
    <property type="protein sequence ID" value="MRG92034.1"/>
    <property type="molecule type" value="Genomic_DNA"/>
</dbReference>
<organism evidence="2 3">
    <name type="scientific">Polyangium spumosum</name>
    <dbReference type="NCBI Taxonomy" id="889282"/>
    <lineage>
        <taxon>Bacteria</taxon>
        <taxon>Pseudomonadati</taxon>
        <taxon>Myxococcota</taxon>
        <taxon>Polyangia</taxon>
        <taxon>Polyangiales</taxon>
        <taxon>Polyangiaceae</taxon>
        <taxon>Polyangium</taxon>
    </lineage>
</organism>
<dbReference type="PANTHER" id="PTHR18964">
    <property type="entry name" value="ROK (REPRESSOR, ORF, KINASE) FAMILY"/>
    <property type="match status" value="1"/>
</dbReference>
<evidence type="ECO:0000256" key="1">
    <source>
        <dbReference type="ARBA" id="ARBA00006479"/>
    </source>
</evidence>
<dbReference type="InterPro" id="IPR000600">
    <property type="entry name" value="ROK"/>
</dbReference>
<reference evidence="2 3" key="1">
    <citation type="submission" date="2019-10" db="EMBL/GenBank/DDBJ databases">
        <title>A soil myxobacterium in the family Polyangiaceae.</title>
        <authorList>
            <person name="Li Y."/>
            <person name="Wang J."/>
        </authorList>
    </citation>
    <scope>NUCLEOTIDE SEQUENCE [LARGE SCALE GENOMIC DNA]</scope>
    <source>
        <strain evidence="2 3">DSM 14734</strain>
    </source>
</reference>
<dbReference type="OrthoDB" id="9810372at2"/>
<protein>
    <submittedName>
        <fullName evidence="2">ROK family protein</fullName>
    </submittedName>
</protein>
<dbReference type="SUPFAM" id="SSF53067">
    <property type="entry name" value="Actin-like ATPase domain"/>
    <property type="match status" value="1"/>
</dbReference>
<dbReference type="InterPro" id="IPR049874">
    <property type="entry name" value="ROK_cs"/>
</dbReference>
<dbReference type="Pfam" id="PF00480">
    <property type="entry name" value="ROK"/>
    <property type="match status" value="1"/>
</dbReference>
<name>A0A6N7PPG4_9BACT</name>